<feature type="binding site" evidence="9 12">
    <location>
        <begin position="229"/>
        <end position="230"/>
    </location>
    <ligand>
        <name>FMN</name>
        <dbReference type="ChEBI" id="CHEBI:58210"/>
    </ligand>
</feature>
<evidence type="ECO:0000256" key="2">
    <source>
        <dbReference type="ARBA" id="ARBA00022555"/>
    </source>
</evidence>
<evidence type="ECO:0000256" key="10">
    <source>
        <dbReference type="PIRNR" id="PIRNR006621"/>
    </source>
</evidence>
<comment type="similarity">
    <text evidence="9">Belongs to the Dus family. DusA subfamily.</text>
</comment>
<dbReference type="PANTHER" id="PTHR42907">
    <property type="entry name" value="FMN-LINKED OXIDOREDUCTASES SUPERFAMILY PROTEIN"/>
    <property type="match status" value="1"/>
</dbReference>
<dbReference type="PROSITE" id="PS01136">
    <property type="entry name" value="UPF0034"/>
    <property type="match status" value="1"/>
</dbReference>
<comment type="similarity">
    <text evidence="10">Belongs to the dus family.</text>
</comment>
<feature type="binding site" evidence="9 12">
    <location>
        <begin position="207"/>
        <end position="209"/>
    </location>
    <ligand>
        <name>FMN</name>
        <dbReference type="ChEBI" id="CHEBI:58210"/>
    </ligand>
</feature>
<keyword evidence="7 9" id="KW-0694">RNA-binding</keyword>
<dbReference type="EMBL" id="JH611190">
    <property type="protein sequence ID" value="EJP72672.1"/>
    <property type="molecule type" value="Genomic_DNA"/>
</dbReference>
<feature type="site" description="Interacts with tRNA" evidence="9">
    <location>
        <position position="182"/>
    </location>
</feature>
<comment type="catalytic activity">
    <reaction evidence="9">
        <text>5,6-dihydrouridine(20) in tRNA + NAD(+) = uridine(20) in tRNA + NADH + H(+)</text>
        <dbReference type="Rhea" id="RHEA:53340"/>
        <dbReference type="Rhea" id="RHEA-COMP:13533"/>
        <dbReference type="Rhea" id="RHEA-COMP:13534"/>
        <dbReference type="ChEBI" id="CHEBI:15378"/>
        <dbReference type="ChEBI" id="CHEBI:57540"/>
        <dbReference type="ChEBI" id="CHEBI:57945"/>
        <dbReference type="ChEBI" id="CHEBI:65315"/>
        <dbReference type="ChEBI" id="CHEBI:74443"/>
        <dbReference type="EC" id="1.3.1.91"/>
    </reaction>
</comment>
<name>J4V273_9GAMM</name>
<dbReference type="Pfam" id="PF01207">
    <property type="entry name" value="Dus"/>
    <property type="match status" value="1"/>
</dbReference>
<evidence type="ECO:0000313" key="15">
    <source>
        <dbReference type="Proteomes" id="UP000010116"/>
    </source>
</evidence>
<dbReference type="CDD" id="cd02801">
    <property type="entry name" value="DUS_like_FMN"/>
    <property type="match status" value="1"/>
</dbReference>
<keyword evidence="6 9" id="KW-0521">NADP</keyword>
<dbReference type="GO" id="GO:0102266">
    <property type="term" value="F:tRNA-dihydrouridine20a synthase activity"/>
    <property type="evidence" value="ECO:0007669"/>
    <property type="project" value="RHEA"/>
</dbReference>
<keyword evidence="4 9" id="KW-0288">FMN</keyword>
<dbReference type="GO" id="GO:0102264">
    <property type="term" value="F:tRNA-dihydrouridine20 synthase activity"/>
    <property type="evidence" value="ECO:0007669"/>
    <property type="project" value="UniProtKB-EC"/>
</dbReference>
<dbReference type="InterPro" id="IPR035587">
    <property type="entry name" value="DUS-like_FMN-bd"/>
</dbReference>
<dbReference type="InterPro" id="IPR001269">
    <property type="entry name" value="DUS_fam"/>
</dbReference>
<comment type="cofactor">
    <cofactor evidence="1 9 10 12">
        <name>FMN</name>
        <dbReference type="ChEBI" id="CHEBI:58210"/>
    </cofactor>
</comment>
<evidence type="ECO:0000256" key="12">
    <source>
        <dbReference type="PIRSR" id="PIRSR006621-2"/>
    </source>
</evidence>
<dbReference type="SUPFAM" id="SSF51395">
    <property type="entry name" value="FMN-linked oxidoreductases"/>
    <property type="match status" value="1"/>
</dbReference>
<dbReference type="EC" id="1.3.1.91" evidence="9"/>
<dbReference type="PANTHER" id="PTHR42907:SF1">
    <property type="entry name" value="FMN-LINKED OXIDOREDUCTASES SUPERFAMILY PROTEIN"/>
    <property type="match status" value="1"/>
</dbReference>
<comment type="caution">
    <text evidence="9">Lacks conserved residue(s) required for the propagation of feature annotation.</text>
</comment>
<keyword evidence="12" id="KW-0547">Nucleotide-binding</keyword>
<dbReference type="GO" id="GO:0010181">
    <property type="term" value="F:FMN binding"/>
    <property type="evidence" value="ECO:0007669"/>
    <property type="project" value="UniProtKB-UniRule"/>
</dbReference>
<dbReference type="Proteomes" id="UP000010116">
    <property type="component" value="Unassembled WGS sequence"/>
</dbReference>
<evidence type="ECO:0000256" key="5">
    <source>
        <dbReference type="ARBA" id="ARBA00022694"/>
    </source>
</evidence>
<feature type="binding site" evidence="9 12">
    <location>
        <position position="66"/>
    </location>
    <ligand>
        <name>FMN</name>
        <dbReference type="ChEBI" id="CHEBI:58210"/>
    </ligand>
</feature>
<dbReference type="InterPro" id="IPR004653">
    <property type="entry name" value="DusA"/>
</dbReference>
<evidence type="ECO:0000256" key="7">
    <source>
        <dbReference type="ARBA" id="ARBA00022884"/>
    </source>
</evidence>
<accession>J4V273</accession>
<reference evidence="14 15" key="1">
    <citation type="journal article" date="2012" name="ISME J.">
        <title>Genomic insights to SAR86, an abundant and uncultivated marine bacterial lineage.</title>
        <authorList>
            <person name="Dupont C.L."/>
            <person name="Rusch D.B."/>
            <person name="Yooseph S."/>
            <person name="Lombardo M.J."/>
            <person name="Richter R.A."/>
            <person name="Valas R."/>
            <person name="Novotny M."/>
            <person name="Yee-Greenbaum J."/>
            <person name="Selengut J.D."/>
            <person name="Haft D.H."/>
            <person name="Halpern A.L."/>
            <person name="Lasken R.S."/>
            <person name="Nealson K."/>
            <person name="Friedman R."/>
            <person name="Venter J.C."/>
        </authorList>
    </citation>
    <scope>NUCLEOTIDE SEQUENCE [LARGE SCALE GENOMIC DNA]</scope>
</reference>
<dbReference type="PIRSF" id="PIRSF006621">
    <property type="entry name" value="Dus"/>
    <property type="match status" value="1"/>
</dbReference>
<evidence type="ECO:0000256" key="1">
    <source>
        <dbReference type="ARBA" id="ARBA00001917"/>
    </source>
</evidence>
<dbReference type="HOGENOM" id="CLU_013299_2_1_6"/>
<feature type="domain" description="DUS-like FMN-binding" evidence="13">
    <location>
        <begin position="11"/>
        <end position="307"/>
    </location>
</feature>
<sequence length="322" mass="37008">MNFIDNHKLCVAPMMQYTDMHDRYLLRLISKHAFLYTEMVTTNSLVFGDAYHQLNYNNEEHPVAIQFGGYEIKDLVECSKKAEKLGFDEINLNVGCPSDRVQKGKFGAILMLEPNHVANILSSIQDEVSIPVSIKCRLGVDDKDSYEYFSEFVNTIFESGIKNFIIHARKGYLKGLSPRQNRSIPPLKYDYVYRIKKEIPNINIIINGGIKNAIDGLEHLNHVDGIMLGREAYDNPMILLDLENKIYKTNSNINRIDILEKYLEYVDNKLTDGFNLAVMLKHLFGLNKGLKNSKLFKKIIHQTIKDGDLNKLFDQSKEILIN</sequence>
<dbReference type="NCBIfam" id="NF008774">
    <property type="entry name" value="PRK11815.1"/>
    <property type="match status" value="1"/>
</dbReference>
<comment type="catalytic activity">
    <reaction evidence="9">
        <text>5,6-dihydrouridine(20a) in tRNA + NAD(+) = uridine(20a) in tRNA + NADH + H(+)</text>
        <dbReference type="Rhea" id="RHEA:53348"/>
        <dbReference type="Rhea" id="RHEA-COMP:13535"/>
        <dbReference type="Rhea" id="RHEA-COMP:13536"/>
        <dbReference type="ChEBI" id="CHEBI:15378"/>
        <dbReference type="ChEBI" id="CHEBI:57540"/>
        <dbReference type="ChEBI" id="CHEBI:57945"/>
        <dbReference type="ChEBI" id="CHEBI:65315"/>
        <dbReference type="ChEBI" id="CHEBI:74443"/>
    </reaction>
</comment>
<comment type="function">
    <text evidence="9">Catalyzes the synthesis of 5,6-dihydrouridine (D), a modified base found in the D-loop of most tRNAs, via the reduction of the C5-C6 double bond in target uridines. Specifically modifies U20 and U20a in tRNAs.</text>
</comment>
<dbReference type="Gene3D" id="1.20.120.1460">
    <property type="match status" value="1"/>
</dbReference>
<organism evidence="14 15">
    <name type="scientific">SAR86 cluster bacterium SAR86B</name>
    <dbReference type="NCBI Taxonomy" id="1123867"/>
    <lineage>
        <taxon>Bacteria</taxon>
        <taxon>Pseudomonadati</taxon>
        <taxon>Pseudomonadota</taxon>
        <taxon>Gammaproteobacteria</taxon>
        <taxon>SAR86 cluster</taxon>
    </lineage>
</organism>
<protein>
    <recommendedName>
        <fullName evidence="9">tRNA-dihydrouridine(20/20a) synthase</fullName>
        <ecNumber evidence="9">1.3.1.91</ecNumber>
    </recommendedName>
    <alternativeName>
        <fullName evidence="9">U20-specific dihydrouridine synthase</fullName>
        <shortName evidence="9">U20-specific Dus</shortName>
    </alternativeName>
    <alternativeName>
        <fullName evidence="9">tRNA-dihydrouridine synthase A</fullName>
    </alternativeName>
</protein>
<evidence type="ECO:0000313" key="14">
    <source>
        <dbReference type="EMBL" id="EJP72672.1"/>
    </source>
</evidence>
<evidence type="ECO:0000256" key="9">
    <source>
        <dbReference type="HAMAP-Rule" id="MF_02041"/>
    </source>
</evidence>
<gene>
    <name evidence="9" type="primary">dusA</name>
    <name evidence="14" type="ORF">NT02SARS_1037</name>
</gene>
<feature type="site" description="Interacts with tRNA" evidence="9">
    <location>
        <position position="93"/>
    </location>
</feature>
<feature type="binding site" evidence="9 12">
    <location>
        <begin position="13"/>
        <end position="15"/>
    </location>
    <ligand>
        <name>FMN</name>
        <dbReference type="ChEBI" id="CHEBI:58210"/>
    </ligand>
</feature>
<evidence type="ECO:0000256" key="8">
    <source>
        <dbReference type="ARBA" id="ARBA00023002"/>
    </source>
</evidence>
<keyword evidence="8 9" id="KW-0560">Oxidoreductase</keyword>
<keyword evidence="5 9" id="KW-0819">tRNA processing</keyword>
<evidence type="ECO:0000256" key="11">
    <source>
        <dbReference type="PIRSR" id="PIRSR006621-1"/>
    </source>
</evidence>
<keyword evidence="3 9" id="KW-0285">Flavoprotein</keyword>
<comment type="catalytic activity">
    <reaction evidence="9">
        <text>5,6-dihydrouridine(20) in tRNA + NADP(+) = uridine(20) in tRNA + NADPH + H(+)</text>
        <dbReference type="Rhea" id="RHEA:53336"/>
        <dbReference type="Rhea" id="RHEA-COMP:13533"/>
        <dbReference type="Rhea" id="RHEA-COMP:13534"/>
        <dbReference type="ChEBI" id="CHEBI:15378"/>
        <dbReference type="ChEBI" id="CHEBI:57783"/>
        <dbReference type="ChEBI" id="CHEBI:58349"/>
        <dbReference type="ChEBI" id="CHEBI:65315"/>
        <dbReference type="ChEBI" id="CHEBI:74443"/>
        <dbReference type="EC" id="1.3.1.91"/>
    </reaction>
</comment>
<dbReference type="GO" id="GO:0050660">
    <property type="term" value="F:flavin adenine dinucleotide binding"/>
    <property type="evidence" value="ECO:0007669"/>
    <property type="project" value="InterPro"/>
</dbReference>
<feature type="binding site" evidence="9 12">
    <location>
        <position position="167"/>
    </location>
    <ligand>
        <name>FMN</name>
        <dbReference type="ChEBI" id="CHEBI:58210"/>
    </ligand>
</feature>
<dbReference type="HAMAP" id="MF_02041">
    <property type="entry name" value="DusA_subfam"/>
    <property type="match status" value="1"/>
</dbReference>
<dbReference type="InterPro" id="IPR013785">
    <property type="entry name" value="Aldolase_TIM"/>
</dbReference>
<comment type="catalytic activity">
    <reaction evidence="9">
        <text>5,6-dihydrouridine(20a) in tRNA + NADP(+) = uridine(20a) in tRNA + NADPH + H(+)</text>
        <dbReference type="Rhea" id="RHEA:53344"/>
        <dbReference type="Rhea" id="RHEA-COMP:13535"/>
        <dbReference type="Rhea" id="RHEA-COMP:13536"/>
        <dbReference type="ChEBI" id="CHEBI:15378"/>
        <dbReference type="ChEBI" id="CHEBI:57783"/>
        <dbReference type="ChEBI" id="CHEBI:58349"/>
        <dbReference type="ChEBI" id="CHEBI:65315"/>
        <dbReference type="ChEBI" id="CHEBI:74443"/>
    </reaction>
</comment>
<feature type="active site" description="Proton donor" evidence="9 11">
    <location>
        <position position="96"/>
    </location>
</feature>
<dbReference type="Gene3D" id="3.20.20.70">
    <property type="entry name" value="Aldolase class I"/>
    <property type="match status" value="1"/>
</dbReference>
<feature type="binding site" evidence="9 12">
    <location>
        <position position="135"/>
    </location>
    <ligand>
        <name>FMN</name>
        <dbReference type="ChEBI" id="CHEBI:58210"/>
    </ligand>
</feature>
<evidence type="ECO:0000259" key="13">
    <source>
        <dbReference type="Pfam" id="PF01207"/>
    </source>
</evidence>
<dbReference type="GO" id="GO:0000049">
    <property type="term" value="F:tRNA binding"/>
    <property type="evidence" value="ECO:0007669"/>
    <property type="project" value="UniProtKB-UniRule"/>
</dbReference>
<evidence type="ECO:0000256" key="3">
    <source>
        <dbReference type="ARBA" id="ARBA00022630"/>
    </source>
</evidence>
<proteinExistence type="inferred from homology"/>
<dbReference type="InterPro" id="IPR018517">
    <property type="entry name" value="tRNA_hU_synthase_CS"/>
</dbReference>
<evidence type="ECO:0000256" key="4">
    <source>
        <dbReference type="ARBA" id="ARBA00022643"/>
    </source>
</evidence>
<dbReference type="AlphaFoldDB" id="J4V273"/>
<evidence type="ECO:0000256" key="6">
    <source>
        <dbReference type="ARBA" id="ARBA00022857"/>
    </source>
</evidence>
<keyword evidence="2 9" id="KW-0820">tRNA-binding</keyword>